<dbReference type="InterPro" id="IPR008271">
    <property type="entry name" value="Ser/Thr_kinase_AS"/>
</dbReference>
<keyword evidence="7 10" id="KW-0067">ATP-binding</keyword>
<evidence type="ECO:0000313" key="14">
    <source>
        <dbReference type="WBParaSite" id="L893_g26338.t1"/>
    </source>
</evidence>
<evidence type="ECO:0000256" key="8">
    <source>
        <dbReference type="ARBA" id="ARBA00047811"/>
    </source>
</evidence>
<dbReference type="SMART" id="SM00220">
    <property type="entry name" value="S_TKc"/>
    <property type="match status" value="1"/>
</dbReference>
<evidence type="ECO:0000256" key="2">
    <source>
        <dbReference type="ARBA" id="ARBA00012425"/>
    </source>
</evidence>
<dbReference type="GO" id="GO:0010468">
    <property type="term" value="P:regulation of gene expression"/>
    <property type="evidence" value="ECO:0007669"/>
    <property type="project" value="TreeGrafter"/>
</dbReference>
<evidence type="ECO:0000256" key="9">
    <source>
        <dbReference type="ARBA" id="ARBA00048367"/>
    </source>
</evidence>
<dbReference type="Gene3D" id="1.10.510.10">
    <property type="entry name" value="Transferase(Phosphotransferase) domain 1"/>
    <property type="match status" value="1"/>
</dbReference>
<dbReference type="Pfam" id="PF00069">
    <property type="entry name" value="Pkinase"/>
    <property type="match status" value="1"/>
</dbReference>
<dbReference type="GO" id="GO:0004693">
    <property type="term" value="F:cyclin-dependent protein serine/threonine kinase activity"/>
    <property type="evidence" value="ECO:0007669"/>
    <property type="project" value="UniProtKB-EC"/>
</dbReference>
<evidence type="ECO:0000256" key="10">
    <source>
        <dbReference type="PROSITE-ProRule" id="PRU10141"/>
    </source>
</evidence>
<keyword evidence="4" id="KW-0808">Transferase</keyword>
<dbReference type="GO" id="GO:0007165">
    <property type="term" value="P:signal transduction"/>
    <property type="evidence" value="ECO:0007669"/>
    <property type="project" value="TreeGrafter"/>
</dbReference>
<accession>A0A1I7ZH04</accession>
<dbReference type="Gene3D" id="3.30.200.20">
    <property type="entry name" value="Phosphorylase Kinase, domain 1"/>
    <property type="match status" value="1"/>
</dbReference>
<dbReference type="Proteomes" id="UP000095287">
    <property type="component" value="Unplaced"/>
</dbReference>
<dbReference type="AlphaFoldDB" id="A0A1I7ZH04"/>
<dbReference type="PANTHER" id="PTHR24056">
    <property type="entry name" value="CELL DIVISION PROTEIN KINASE"/>
    <property type="match status" value="1"/>
</dbReference>
<dbReference type="GO" id="GO:0000307">
    <property type="term" value="C:cyclin-dependent protein kinase holoenzyme complex"/>
    <property type="evidence" value="ECO:0007669"/>
    <property type="project" value="TreeGrafter"/>
</dbReference>
<evidence type="ECO:0000256" key="3">
    <source>
        <dbReference type="ARBA" id="ARBA00022527"/>
    </source>
</evidence>
<evidence type="ECO:0000256" key="1">
    <source>
        <dbReference type="ARBA" id="ARBA00006485"/>
    </source>
</evidence>
<keyword evidence="3 11" id="KW-0723">Serine/threonine-protein kinase</keyword>
<feature type="domain" description="Protein kinase" evidence="12">
    <location>
        <begin position="34"/>
        <end position="323"/>
    </location>
</feature>
<dbReference type="GO" id="GO:0005634">
    <property type="term" value="C:nucleus"/>
    <property type="evidence" value="ECO:0007669"/>
    <property type="project" value="TreeGrafter"/>
</dbReference>
<dbReference type="GO" id="GO:0030332">
    <property type="term" value="F:cyclin binding"/>
    <property type="evidence" value="ECO:0007669"/>
    <property type="project" value="TreeGrafter"/>
</dbReference>
<dbReference type="InterPro" id="IPR017441">
    <property type="entry name" value="Protein_kinase_ATP_BS"/>
</dbReference>
<sequence length="326" mass="37482">MTLCSSSAHDKNIQRSVSQPWLGQFQAPVPRHQYQILGELGKGAYGTVYHAQDVITLREYAMKTILMRIGDEGIPQNLLREISTLKALQRIEHPNITRMHDVVATSCQRDNFDMCVNVIYEKCDWDLYEFLKMIPRDMSDMQCRHFARQLFCGLDFLHSHGVVHRDIKPQNILINRDHTLKITDFGLARTYAMHSCFTTVVVTLWYRSPELLLQCKYNASIDIWSAGCILVELYTRQPLFCCNTEVQQLKTIFQKLGTPRPEMWPQEAAVDCSSFPIYAPVALERLAPQMAQSPHAIDLALQTLNFSPFSRPTAAECLMSSYFHEM</sequence>
<name>A0A1I7ZH04_9BILA</name>
<proteinExistence type="inferred from homology"/>
<comment type="catalytic activity">
    <reaction evidence="8">
        <text>L-threonyl-[protein] + ATP = O-phospho-L-threonyl-[protein] + ADP + H(+)</text>
        <dbReference type="Rhea" id="RHEA:46608"/>
        <dbReference type="Rhea" id="RHEA-COMP:11060"/>
        <dbReference type="Rhea" id="RHEA-COMP:11605"/>
        <dbReference type="ChEBI" id="CHEBI:15378"/>
        <dbReference type="ChEBI" id="CHEBI:30013"/>
        <dbReference type="ChEBI" id="CHEBI:30616"/>
        <dbReference type="ChEBI" id="CHEBI:61977"/>
        <dbReference type="ChEBI" id="CHEBI:456216"/>
        <dbReference type="EC" id="2.7.11.22"/>
    </reaction>
</comment>
<evidence type="ECO:0000256" key="4">
    <source>
        <dbReference type="ARBA" id="ARBA00022679"/>
    </source>
</evidence>
<keyword evidence="13" id="KW-1185">Reference proteome</keyword>
<dbReference type="WBParaSite" id="L893_g26338.t1">
    <property type="protein sequence ID" value="L893_g26338.t1"/>
    <property type="gene ID" value="L893_g26338"/>
</dbReference>
<comment type="catalytic activity">
    <reaction evidence="9">
        <text>L-seryl-[protein] + ATP = O-phospho-L-seryl-[protein] + ADP + H(+)</text>
        <dbReference type="Rhea" id="RHEA:17989"/>
        <dbReference type="Rhea" id="RHEA-COMP:9863"/>
        <dbReference type="Rhea" id="RHEA-COMP:11604"/>
        <dbReference type="ChEBI" id="CHEBI:15378"/>
        <dbReference type="ChEBI" id="CHEBI:29999"/>
        <dbReference type="ChEBI" id="CHEBI:30616"/>
        <dbReference type="ChEBI" id="CHEBI:83421"/>
        <dbReference type="ChEBI" id="CHEBI:456216"/>
        <dbReference type="EC" id="2.7.11.22"/>
    </reaction>
</comment>
<dbReference type="SUPFAM" id="SSF56112">
    <property type="entry name" value="Protein kinase-like (PK-like)"/>
    <property type="match status" value="1"/>
</dbReference>
<dbReference type="EC" id="2.7.11.22" evidence="2"/>
<dbReference type="FunFam" id="1.10.510.10:FF:000624">
    <property type="entry name" value="Mitogen-activated protein kinase"/>
    <property type="match status" value="1"/>
</dbReference>
<evidence type="ECO:0000259" key="12">
    <source>
        <dbReference type="PROSITE" id="PS50011"/>
    </source>
</evidence>
<dbReference type="PROSITE" id="PS00108">
    <property type="entry name" value="PROTEIN_KINASE_ST"/>
    <property type="match status" value="1"/>
</dbReference>
<dbReference type="GO" id="GO:0005524">
    <property type="term" value="F:ATP binding"/>
    <property type="evidence" value="ECO:0007669"/>
    <property type="project" value="UniProtKB-UniRule"/>
</dbReference>
<dbReference type="PROSITE" id="PS50011">
    <property type="entry name" value="PROTEIN_KINASE_DOM"/>
    <property type="match status" value="1"/>
</dbReference>
<dbReference type="PANTHER" id="PTHR24056:SF472">
    <property type="entry name" value="CYCLIN-DEPENDENT KINASE 4, ISOFORM A"/>
    <property type="match status" value="1"/>
</dbReference>
<dbReference type="PROSITE" id="PS00107">
    <property type="entry name" value="PROTEIN_KINASE_ATP"/>
    <property type="match status" value="1"/>
</dbReference>
<dbReference type="InterPro" id="IPR000719">
    <property type="entry name" value="Prot_kinase_dom"/>
</dbReference>
<protein>
    <recommendedName>
        <fullName evidence="2">cyclin-dependent kinase</fullName>
        <ecNumber evidence="2">2.7.11.22</ecNumber>
    </recommendedName>
</protein>
<evidence type="ECO:0000256" key="7">
    <source>
        <dbReference type="ARBA" id="ARBA00022840"/>
    </source>
</evidence>
<evidence type="ECO:0000256" key="11">
    <source>
        <dbReference type="RuleBase" id="RU000304"/>
    </source>
</evidence>
<dbReference type="InterPro" id="IPR050108">
    <property type="entry name" value="CDK"/>
</dbReference>
<reference evidence="14" key="1">
    <citation type="submission" date="2016-11" db="UniProtKB">
        <authorList>
            <consortium name="WormBaseParasite"/>
        </authorList>
    </citation>
    <scope>IDENTIFICATION</scope>
</reference>
<organism evidence="13 14">
    <name type="scientific">Steinernema glaseri</name>
    <dbReference type="NCBI Taxonomy" id="37863"/>
    <lineage>
        <taxon>Eukaryota</taxon>
        <taxon>Metazoa</taxon>
        <taxon>Ecdysozoa</taxon>
        <taxon>Nematoda</taxon>
        <taxon>Chromadorea</taxon>
        <taxon>Rhabditida</taxon>
        <taxon>Tylenchina</taxon>
        <taxon>Panagrolaimomorpha</taxon>
        <taxon>Strongyloidoidea</taxon>
        <taxon>Steinernematidae</taxon>
        <taxon>Steinernema</taxon>
    </lineage>
</organism>
<keyword evidence="5 10" id="KW-0547">Nucleotide-binding</keyword>
<dbReference type="GO" id="GO:0000082">
    <property type="term" value="P:G1/S transition of mitotic cell cycle"/>
    <property type="evidence" value="ECO:0007669"/>
    <property type="project" value="TreeGrafter"/>
</dbReference>
<dbReference type="InterPro" id="IPR011009">
    <property type="entry name" value="Kinase-like_dom_sf"/>
</dbReference>
<dbReference type="FunFam" id="3.30.200.20:FF:000124">
    <property type="entry name" value="Cyclin-dependent kinase 4"/>
    <property type="match status" value="1"/>
</dbReference>
<feature type="binding site" evidence="10">
    <location>
        <position position="63"/>
    </location>
    <ligand>
        <name>ATP</name>
        <dbReference type="ChEBI" id="CHEBI:30616"/>
    </ligand>
</feature>
<comment type="similarity">
    <text evidence="1">Belongs to the protein kinase superfamily. CMGC Ser/Thr protein kinase family. CDC2/CDKX subfamily.</text>
</comment>
<evidence type="ECO:0000256" key="5">
    <source>
        <dbReference type="ARBA" id="ARBA00022741"/>
    </source>
</evidence>
<evidence type="ECO:0000256" key="6">
    <source>
        <dbReference type="ARBA" id="ARBA00022777"/>
    </source>
</evidence>
<dbReference type="GO" id="GO:0005737">
    <property type="term" value="C:cytoplasm"/>
    <property type="evidence" value="ECO:0007669"/>
    <property type="project" value="TreeGrafter"/>
</dbReference>
<evidence type="ECO:0000313" key="13">
    <source>
        <dbReference type="Proteomes" id="UP000095287"/>
    </source>
</evidence>
<keyword evidence="6" id="KW-0418">Kinase</keyword>
<dbReference type="GO" id="GO:0010389">
    <property type="term" value="P:regulation of G2/M transition of mitotic cell cycle"/>
    <property type="evidence" value="ECO:0007669"/>
    <property type="project" value="TreeGrafter"/>
</dbReference>